<accession>A0A1G9VHP9</accession>
<dbReference type="PANTHER" id="PTHR43167">
    <property type="entry name" value="PUTATIVE (AFU_ORTHOLOGUE AFUA_6G01830)-RELATED"/>
    <property type="match status" value="1"/>
</dbReference>
<dbReference type="PANTHER" id="PTHR43167:SF1">
    <property type="entry name" value="PUTATIVE (AFU_ORTHOLOGUE AFUA_6G01830)-RELATED"/>
    <property type="match status" value="1"/>
</dbReference>
<dbReference type="CDD" id="cd02440">
    <property type="entry name" value="AdoMet_MTases"/>
    <property type="match status" value="1"/>
</dbReference>
<proteinExistence type="predicted"/>
<keyword evidence="1 4" id="KW-0489">Methyltransferase</keyword>
<name>A0A1G9VHP9_9EURY</name>
<keyword evidence="2 4" id="KW-0808">Transferase</keyword>
<reference evidence="5" key="1">
    <citation type="submission" date="2016-10" db="EMBL/GenBank/DDBJ databases">
        <authorList>
            <person name="Varghese N."/>
            <person name="Submissions S."/>
        </authorList>
    </citation>
    <scope>NUCLEOTIDE SEQUENCE [LARGE SCALE GENOMIC DNA]</scope>
    <source>
        <strain evidence="5">CGMCC 1.10119</strain>
    </source>
</reference>
<protein>
    <submittedName>
        <fullName evidence="4">Predicted O-methyltransferase YrrM</fullName>
    </submittedName>
</protein>
<organism evidence="4 5">
    <name type="scientific">Halogranum gelatinilyticum</name>
    <dbReference type="NCBI Taxonomy" id="660521"/>
    <lineage>
        <taxon>Archaea</taxon>
        <taxon>Methanobacteriati</taxon>
        <taxon>Methanobacteriota</taxon>
        <taxon>Stenosarchaea group</taxon>
        <taxon>Halobacteria</taxon>
        <taxon>Halobacteriales</taxon>
        <taxon>Haloferacaceae</taxon>
    </lineage>
</organism>
<evidence type="ECO:0000313" key="5">
    <source>
        <dbReference type="Proteomes" id="UP000199451"/>
    </source>
</evidence>
<gene>
    <name evidence="4" type="ORF">SAMN04487949_2386</name>
</gene>
<dbReference type="PROSITE" id="PS51682">
    <property type="entry name" value="SAM_OMT_I"/>
    <property type="match status" value="1"/>
</dbReference>
<keyword evidence="5" id="KW-1185">Reference proteome</keyword>
<dbReference type="Gene3D" id="3.40.50.150">
    <property type="entry name" value="Vaccinia Virus protein VP39"/>
    <property type="match status" value="1"/>
</dbReference>
<dbReference type="GO" id="GO:0032259">
    <property type="term" value="P:methylation"/>
    <property type="evidence" value="ECO:0007669"/>
    <property type="project" value="UniProtKB-KW"/>
</dbReference>
<dbReference type="RefSeq" id="WP_089697701.1">
    <property type="nucleotide sequence ID" value="NZ_FNHL01000003.1"/>
</dbReference>
<evidence type="ECO:0000256" key="1">
    <source>
        <dbReference type="ARBA" id="ARBA00022603"/>
    </source>
</evidence>
<dbReference type="Pfam" id="PF01596">
    <property type="entry name" value="Methyltransf_3"/>
    <property type="match status" value="1"/>
</dbReference>
<evidence type="ECO:0000256" key="3">
    <source>
        <dbReference type="ARBA" id="ARBA00022691"/>
    </source>
</evidence>
<dbReference type="InterPro" id="IPR029063">
    <property type="entry name" value="SAM-dependent_MTases_sf"/>
</dbReference>
<keyword evidence="3" id="KW-0949">S-adenosyl-L-methionine</keyword>
<evidence type="ECO:0000256" key="2">
    <source>
        <dbReference type="ARBA" id="ARBA00022679"/>
    </source>
</evidence>
<dbReference type="STRING" id="660521.SAMN04487949_2386"/>
<dbReference type="EMBL" id="FNHL01000003">
    <property type="protein sequence ID" value="SDM71724.1"/>
    <property type="molecule type" value="Genomic_DNA"/>
</dbReference>
<dbReference type="InterPro" id="IPR002935">
    <property type="entry name" value="SAM_O-MeTrfase"/>
</dbReference>
<dbReference type="AlphaFoldDB" id="A0A1G9VHP9"/>
<dbReference type="Proteomes" id="UP000199451">
    <property type="component" value="Unassembled WGS sequence"/>
</dbReference>
<dbReference type="SUPFAM" id="SSF53335">
    <property type="entry name" value="S-adenosyl-L-methionine-dependent methyltransferases"/>
    <property type="match status" value="1"/>
</dbReference>
<sequence length="222" mass="24487">MSVLPDDLARFVRATAPEHDEIQREMVDYAEREGFPIIGPEAGAVLRLFARLTDAERVFEFGSGYGYSAYWFLRGMGDDGDVVLTEFDADELDMARDFFERAGLTERATFEEGDAVAIVDDHDGPFDLVLVDHQKHRYAEAFEKVREKVAVGGVVVADNVMKGPVDFDALLAYFEGDDDAVADAGDDTQGIAEYLDTVRADDAFETVVLPVDEGIAVSTRVE</sequence>
<dbReference type="GO" id="GO:0008171">
    <property type="term" value="F:O-methyltransferase activity"/>
    <property type="evidence" value="ECO:0007669"/>
    <property type="project" value="InterPro"/>
</dbReference>
<dbReference type="OrthoDB" id="21414at2157"/>
<evidence type="ECO:0000313" key="4">
    <source>
        <dbReference type="EMBL" id="SDM71724.1"/>
    </source>
</evidence>